<comment type="similarity">
    <text evidence="1">Belongs to the glycosyl hydrolase 38 family.</text>
</comment>
<keyword evidence="7" id="KW-1185">Reference proteome</keyword>
<dbReference type="InterPro" id="IPR000602">
    <property type="entry name" value="Glyco_hydro_38_N"/>
</dbReference>
<proteinExistence type="inferred from homology"/>
<dbReference type="InterPro" id="IPR011682">
    <property type="entry name" value="Glyco_hydro_38_C"/>
</dbReference>
<dbReference type="SUPFAM" id="SSF88688">
    <property type="entry name" value="Families 57/38 glycoside transferase middle domain"/>
    <property type="match status" value="1"/>
</dbReference>
<dbReference type="Pfam" id="PF17677">
    <property type="entry name" value="Glyco_hydro38C2"/>
    <property type="match status" value="1"/>
</dbReference>
<name>A0A926NMB9_9BACI</name>
<reference evidence="6" key="1">
    <citation type="submission" date="2020-09" db="EMBL/GenBank/DDBJ databases">
        <title>A novel bacterium of genus Bacillus, isolated from South China Sea.</title>
        <authorList>
            <person name="Huang H."/>
            <person name="Mo K."/>
            <person name="Hu Y."/>
        </authorList>
    </citation>
    <scope>NUCLEOTIDE SEQUENCE</scope>
    <source>
        <strain evidence="6">IB182487</strain>
    </source>
</reference>
<dbReference type="AlphaFoldDB" id="A0A926NMB9"/>
<dbReference type="InterPro" id="IPR011013">
    <property type="entry name" value="Gal_mutarotase_sf_dom"/>
</dbReference>
<gene>
    <name evidence="6" type="ORF">IC621_24045</name>
</gene>
<dbReference type="Gene3D" id="2.70.98.30">
    <property type="entry name" value="Golgi alpha-mannosidase II, domain 4"/>
    <property type="match status" value="1"/>
</dbReference>
<dbReference type="CDD" id="cd10789">
    <property type="entry name" value="GH38N_AMII_ER_cytosolic"/>
    <property type="match status" value="1"/>
</dbReference>
<evidence type="ECO:0000313" key="6">
    <source>
        <dbReference type="EMBL" id="MBD1383263.1"/>
    </source>
</evidence>
<dbReference type="InterPro" id="IPR011330">
    <property type="entry name" value="Glyco_hydro/deAcase_b/a-brl"/>
</dbReference>
<dbReference type="GO" id="GO:0009313">
    <property type="term" value="P:oligosaccharide catabolic process"/>
    <property type="evidence" value="ECO:0007669"/>
    <property type="project" value="TreeGrafter"/>
</dbReference>
<dbReference type="Gene3D" id="1.20.1270.50">
    <property type="entry name" value="Glycoside hydrolase family 38, central domain"/>
    <property type="match status" value="1"/>
</dbReference>
<protein>
    <submittedName>
        <fullName evidence="6">Alpha-mannosidase</fullName>
    </submittedName>
</protein>
<dbReference type="GO" id="GO:0006013">
    <property type="term" value="P:mannose metabolic process"/>
    <property type="evidence" value="ECO:0007669"/>
    <property type="project" value="InterPro"/>
</dbReference>
<keyword evidence="3" id="KW-0378">Hydrolase</keyword>
<dbReference type="InterPro" id="IPR041147">
    <property type="entry name" value="GH38_C"/>
</dbReference>
<dbReference type="InterPro" id="IPR028995">
    <property type="entry name" value="Glyco_hydro_57/38_cen_sf"/>
</dbReference>
<dbReference type="FunFam" id="2.70.98.30:FF:000010">
    <property type="entry name" value="Cytosolic alpha-mannosidase"/>
    <property type="match status" value="1"/>
</dbReference>
<evidence type="ECO:0000313" key="7">
    <source>
        <dbReference type="Proteomes" id="UP000626844"/>
    </source>
</evidence>
<dbReference type="Pfam" id="PF07748">
    <property type="entry name" value="Glyco_hydro_38C"/>
    <property type="match status" value="1"/>
</dbReference>
<dbReference type="FunFam" id="3.20.110.10:FF:000002">
    <property type="entry name" value="alpha-mannosidase 2C1 isoform X1"/>
    <property type="match status" value="1"/>
</dbReference>
<dbReference type="PANTHER" id="PTHR46017">
    <property type="entry name" value="ALPHA-MANNOSIDASE 2C1"/>
    <property type="match status" value="1"/>
</dbReference>
<dbReference type="Gene3D" id="2.60.40.2220">
    <property type="match status" value="1"/>
</dbReference>
<dbReference type="SUPFAM" id="SSF88713">
    <property type="entry name" value="Glycoside hydrolase/deacetylase"/>
    <property type="match status" value="1"/>
</dbReference>
<dbReference type="InterPro" id="IPR027291">
    <property type="entry name" value="Glyco_hydro_38_N_sf"/>
</dbReference>
<comment type="caution">
    <text evidence="6">The sequence shown here is derived from an EMBL/GenBank/DDBJ whole genome shotgun (WGS) entry which is preliminary data.</text>
</comment>
<organism evidence="6 7">
    <name type="scientific">Metabacillus arenae</name>
    <dbReference type="NCBI Taxonomy" id="2771434"/>
    <lineage>
        <taxon>Bacteria</taxon>
        <taxon>Bacillati</taxon>
        <taxon>Bacillota</taxon>
        <taxon>Bacilli</taxon>
        <taxon>Bacillales</taxon>
        <taxon>Bacillaceae</taxon>
        <taxon>Metabacillus</taxon>
    </lineage>
</organism>
<evidence type="ECO:0000256" key="2">
    <source>
        <dbReference type="ARBA" id="ARBA00022723"/>
    </source>
</evidence>
<dbReference type="Pfam" id="PF01074">
    <property type="entry name" value="Glyco_hydro_38N"/>
    <property type="match status" value="1"/>
</dbReference>
<keyword evidence="4" id="KW-0326">Glycosidase</keyword>
<sequence length="1042" mass="121459">MFWTEEKLAIRIAELEEYRYRDRIQIPLFNFQLEHGEIGTRPSDEGEWKTMRVGDRWEGRDIYAWLAADVTFPAEWKDRKLLGIFDFGKTGRGHNAGFESLLYLNGEPYQGVDSNHKEVFFSSQFAGQDLSFRFRLWSGLEGMETPASLEHRINRADLAWLDEATDDLYYTARAISETVAILDPNGNEYTSLLRALDRAFLRVDWSRPGSESFYGSIAEAQGLLHAELDKLEKTNQVTVRCIGHTHIDVAWLWRLKHTREKAARSFSTVLRLMDQYPDYVFLQTTPQLYEYIKMDYPDIYEKIRERIKEGRWEADGAMWLEVDCNLTSGESLVRQLLMGKKFFREEFGVECSYLWLPDVFGYSWALPQILRKSDIDTFMTTKISWNQYNRMPHDTFKWRGIDGTEILTHFITTPQADPNQSHRWWYTYNGVIKPHTVKGIWEGYRDKGLTEELLLAYGYGDGGGGVNREMLEMRRRLNVLPGVPNVITGRADEFFQSLHDKVNETDQYVHMWDGELYLEYHRGTYTSQAYNKRMNRKMELLYHETEWLQSLRSVLCSGWAAYPQEKINEGWKIILRNQFHDIIPGSSIKEVYEDSKLEYAEAELIGLEAWTAAAQSLVNNQDHLRYTVFHSAPWKHPGVVRIPVQKGSESGYWTTSKGQILRSQRSGEDWIIQMEELPSMGLMNLTYTPEQDQSQAIPFSATSSGVSTPYYDIEWNEKGQLTKIYDKEAKRQVLAEGTQGNMLQVFEDKPIRYEAWDIEIYYQEKIRQVDHLISVMVTETGPVRTVVRFEWRYMDSTIEQDMILYSESRRIDFQTQVDWHEKQQLLKVAFPVDIRSTEATFDIQYGNVKRPTHWNTSWDYARFESVGHQWVDLSETGYGVSLLNDCKYGHDIKNNVIRLSLIKSATFPDPEADQGSHIFTYALLPHQGSWIDGGTVQEAWNLNNPITYIPGETSCDFSLFELSSDHVMVDTVKKAENGNQLVLRVHEFTGRRGTVQINSDLTVQSWRECNLMEKPIGDQYKEQIIFEIKPYEIKTFLVDVSR</sequence>
<evidence type="ECO:0000259" key="5">
    <source>
        <dbReference type="SMART" id="SM00872"/>
    </source>
</evidence>
<dbReference type="GO" id="GO:0030246">
    <property type="term" value="F:carbohydrate binding"/>
    <property type="evidence" value="ECO:0007669"/>
    <property type="project" value="InterPro"/>
</dbReference>
<accession>A0A926NMB9</accession>
<keyword evidence="2" id="KW-0479">Metal-binding</keyword>
<dbReference type="SUPFAM" id="SSF74650">
    <property type="entry name" value="Galactose mutarotase-like"/>
    <property type="match status" value="1"/>
</dbReference>
<dbReference type="InterPro" id="IPR037094">
    <property type="entry name" value="Glyco_hydro_38_cen_sf"/>
</dbReference>
<dbReference type="Gene3D" id="3.20.110.10">
    <property type="entry name" value="Glycoside hydrolase 38, N terminal domain"/>
    <property type="match status" value="1"/>
</dbReference>
<dbReference type="RefSeq" id="WP_191162264.1">
    <property type="nucleotide sequence ID" value="NZ_JACXAI010000049.1"/>
</dbReference>
<dbReference type="FunFam" id="1.20.1270.50:FF:000004">
    <property type="entry name" value="alpha-mannosidase 2C1 isoform X1"/>
    <property type="match status" value="1"/>
</dbReference>
<dbReference type="Proteomes" id="UP000626844">
    <property type="component" value="Unassembled WGS sequence"/>
</dbReference>
<dbReference type="GO" id="GO:0004559">
    <property type="term" value="F:alpha-mannosidase activity"/>
    <property type="evidence" value="ECO:0007669"/>
    <property type="project" value="InterPro"/>
</dbReference>
<dbReference type="EMBL" id="JACXAI010000049">
    <property type="protein sequence ID" value="MBD1383263.1"/>
    <property type="molecule type" value="Genomic_DNA"/>
</dbReference>
<evidence type="ECO:0000256" key="4">
    <source>
        <dbReference type="ARBA" id="ARBA00023295"/>
    </source>
</evidence>
<evidence type="ECO:0000256" key="1">
    <source>
        <dbReference type="ARBA" id="ARBA00009792"/>
    </source>
</evidence>
<dbReference type="PANTHER" id="PTHR46017:SF1">
    <property type="entry name" value="ALPHA-MANNOSIDASE 2C1"/>
    <property type="match status" value="1"/>
</dbReference>
<dbReference type="SMART" id="SM00872">
    <property type="entry name" value="Alpha-mann_mid"/>
    <property type="match status" value="1"/>
</dbReference>
<dbReference type="Pfam" id="PF09261">
    <property type="entry name" value="Alpha-mann_mid"/>
    <property type="match status" value="1"/>
</dbReference>
<feature type="domain" description="Glycoside hydrolase family 38 central" evidence="5">
    <location>
        <begin position="519"/>
        <end position="599"/>
    </location>
</feature>
<dbReference type="GO" id="GO:0046872">
    <property type="term" value="F:metal ion binding"/>
    <property type="evidence" value="ECO:0007669"/>
    <property type="project" value="UniProtKB-KW"/>
</dbReference>
<dbReference type="InterPro" id="IPR015341">
    <property type="entry name" value="Glyco_hydro_38_cen"/>
</dbReference>
<evidence type="ECO:0000256" key="3">
    <source>
        <dbReference type="ARBA" id="ARBA00022801"/>
    </source>
</evidence>